<dbReference type="InterPro" id="IPR011990">
    <property type="entry name" value="TPR-like_helical_dom_sf"/>
</dbReference>
<keyword evidence="6 8" id="KW-0802">TPR repeat</keyword>
<name>A0A1R2BEA3_9CILI</name>
<feature type="region of interest" description="Disordered" evidence="9">
    <location>
        <begin position="18"/>
        <end position="45"/>
    </location>
</feature>
<evidence type="ECO:0000256" key="9">
    <source>
        <dbReference type="SAM" id="MobiDB-lite"/>
    </source>
</evidence>
<feature type="repeat" description="TPR" evidence="8">
    <location>
        <begin position="304"/>
        <end position="337"/>
    </location>
</feature>
<dbReference type="GO" id="GO:0005829">
    <property type="term" value="C:cytosol"/>
    <property type="evidence" value="ECO:0007669"/>
    <property type="project" value="TreeGrafter"/>
</dbReference>
<evidence type="ECO:0000256" key="4">
    <source>
        <dbReference type="ARBA" id="ARBA00022490"/>
    </source>
</evidence>
<keyword evidence="4" id="KW-0963">Cytoplasm</keyword>
<dbReference type="Gene3D" id="1.25.40.10">
    <property type="entry name" value="Tetratricopeptide repeat domain"/>
    <property type="match status" value="1"/>
</dbReference>
<dbReference type="GO" id="GO:0005778">
    <property type="term" value="C:peroxisomal membrane"/>
    <property type="evidence" value="ECO:0007669"/>
    <property type="project" value="TreeGrafter"/>
</dbReference>
<dbReference type="GO" id="GO:0016560">
    <property type="term" value="P:protein import into peroxisome matrix, docking"/>
    <property type="evidence" value="ECO:0007669"/>
    <property type="project" value="TreeGrafter"/>
</dbReference>
<dbReference type="AlphaFoldDB" id="A0A1R2BEA3"/>
<evidence type="ECO:0000256" key="2">
    <source>
        <dbReference type="ARBA" id="ARBA00004496"/>
    </source>
</evidence>
<reference evidence="10 11" key="1">
    <citation type="submission" date="2016-11" db="EMBL/GenBank/DDBJ databases">
        <title>The macronuclear genome of Stentor coeruleus: a giant cell with tiny introns.</title>
        <authorList>
            <person name="Slabodnick M."/>
            <person name="Ruby J.G."/>
            <person name="Reiff S.B."/>
            <person name="Swart E.C."/>
            <person name="Gosai S."/>
            <person name="Prabakaran S."/>
            <person name="Witkowska E."/>
            <person name="Larue G.E."/>
            <person name="Fisher S."/>
            <person name="Freeman R.M."/>
            <person name="Gunawardena J."/>
            <person name="Chu W."/>
            <person name="Stover N.A."/>
            <person name="Gregory B.D."/>
            <person name="Nowacki M."/>
            <person name="Derisi J."/>
            <person name="Roy S.W."/>
            <person name="Marshall W.F."/>
            <person name="Sood P."/>
        </authorList>
    </citation>
    <scope>NUCLEOTIDE SEQUENCE [LARGE SCALE GENOMIC DNA]</scope>
    <source>
        <strain evidence="10">WM001</strain>
    </source>
</reference>
<sequence>MDSKPDFERHFEELISSIMQGPSELPQTDLENHLQDAWESAEAEQHWDHFDEAWEESAPPPPSDQIKGQKSMPLTEFCNMWQTMWPMEELQQGDYIFEPNNPFINNPNSQLIAQESLAHGEINQSILALESVVINNPDLPEIWVLLGKLNAESDEDSRAVAALTHAYNLDSYNLEAILTLGISLINGKQEQNAMEMLIKWIEHNPNYNHLSSSSTEIYDKVLDLYTQASILHPEDHSLFQVIGSLYFMSKDYDLAVSAFTNAVDKDHENYYCWNRLGAALAHSGDNQNAIHAYQRALEIRPQYVRAWANLGIAHANIGNMVEAIRYYLCALSFNNKASHIWNYLFTSFACLSIFYIGRFDLLEKLKAFDPQAFEDEFQYMALRNFPIQQSNEWANEFLFENN</sequence>
<dbReference type="EMBL" id="MPUH01000711">
    <property type="protein sequence ID" value="OMJ75083.1"/>
    <property type="molecule type" value="Genomic_DNA"/>
</dbReference>
<proteinExistence type="inferred from homology"/>
<keyword evidence="11" id="KW-1185">Reference proteome</keyword>
<comment type="subcellular location">
    <subcellularLocation>
        <location evidence="2">Cytoplasm</location>
    </subcellularLocation>
    <subcellularLocation>
        <location evidence="1">Peroxisome</location>
    </subcellularLocation>
</comment>
<evidence type="ECO:0000256" key="8">
    <source>
        <dbReference type="PROSITE-ProRule" id="PRU00339"/>
    </source>
</evidence>
<dbReference type="PROSITE" id="PS50005">
    <property type="entry name" value="TPR"/>
    <property type="match status" value="3"/>
</dbReference>
<gene>
    <name evidence="10" type="ORF">SteCoe_25859</name>
</gene>
<dbReference type="InterPro" id="IPR024111">
    <property type="entry name" value="PEX5/PEX5L"/>
</dbReference>
<organism evidence="10 11">
    <name type="scientific">Stentor coeruleus</name>
    <dbReference type="NCBI Taxonomy" id="5963"/>
    <lineage>
        <taxon>Eukaryota</taxon>
        <taxon>Sar</taxon>
        <taxon>Alveolata</taxon>
        <taxon>Ciliophora</taxon>
        <taxon>Postciliodesmatophora</taxon>
        <taxon>Heterotrichea</taxon>
        <taxon>Heterotrichida</taxon>
        <taxon>Stentoridae</taxon>
        <taxon>Stentor</taxon>
    </lineage>
</organism>
<evidence type="ECO:0000256" key="3">
    <source>
        <dbReference type="ARBA" id="ARBA00005348"/>
    </source>
</evidence>
<evidence type="ECO:0000313" key="11">
    <source>
        <dbReference type="Proteomes" id="UP000187209"/>
    </source>
</evidence>
<accession>A0A1R2BEA3</accession>
<evidence type="ECO:0000256" key="5">
    <source>
        <dbReference type="ARBA" id="ARBA00022737"/>
    </source>
</evidence>
<evidence type="ECO:0000256" key="6">
    <source>
        <dbReference type="ARBA" id="ARBA00022803"/>
    </source>
</evidence>
<evidence type="ECO:0000256" key="1">
    <source>
        <dbReference type="ARBA" id="ARBA00004275"/>
    </source>
</evidence>
<evidence type="ECO:0000256" key="7">
    <source>
        <dbReference type="ARBA" id="ARBA00023140"/>
    </source>
</evidence>
<protein>
    <submittedName>
        <fullName evidence="10">Uncharacterized protein</fullName>
    </submittedName>
</protein>
<dbReference type="PANTHER" id="PTHR10130">
    <property type="entry name" value="PEROXISOMAL TARGETING SIGNAL 1 RECEPTOR PEX5"/>
    <property type="match status" value="1"/>
</dbReference>
<keyword evidence="7" id="KW-0576">Peroxisome</keyword>
<dbReference type="PANTHER" id="PTHR10130:SF0">
    <property type="entry name" value="GH08708P"/>
    <property type="match status" value="1"/>
</dbReference>
<dbReference type="GO" id="GO:0005052">
    <property type="term" value="F:peroxisome matrix targeting signal-1 binding"/>
    <property type="evidence" value="ECO:0007669"/>
    <property type="project" value="TreeGrafter"/>
</dbReference>
<comment type="caution">
    <text evidence="10">The sequence shown here is derived from an EMBL/GenBank/DDBJ whole genome shotgun (WGS) entry which is preliminary data.</text>
</comment>
<feature type="repeat" description="TPR" evidence="8">
    <location>
        <begin position="236"/>
        <end position="269"/>
    </location>
</feature>
<comment type="similarity">
    <text evidence="3">Belongs to the peroxisomal targeting signal receptor family.</text>
</comment>
<feature type="repeat" description="TPR" evidence="8">
    <location>
        <begin position="270"/>
        <end position="303"/>
    </location>
</feature>
<evidence type="ECO:0000313" key="10">
    <source>
        <dbReference type="EMBL" id="OMJ75083.1"/>
    </source>
</evidence>
<dbReference type="SUPFAM" id="SSF48452">
    <property type="entry name" value="TPR-like"/>
    <property type="match status" value="1"/>
</dbReference>
<dbReference type="Proteomes" id="UP000187209">
    <property type="component" value="Unassembled WGS sequence"/>
</dbReference>
<keyword evidence="5" id="KW-0677">Repeat</keyword>
<dbReference type="Pfam" id="PF13414">
    <property type="entry name" value="TPR_11"/>
    <property type="match status" value="1"/>
</dbReference>
<dbReference type="OrthoDB" id="448245at2759"/>
<dbReference type="SMART" id="SM00028">
    <property type="entry name" value="TPR"/>
    <property type="match status" value="5"/>
</dbReference>
<dbReference type="InterPro" id="IPR019734">
    <property type="entry name" value="TPR_rpt"/>
</dbReference>